<dbReference type="Proteomes" id="UP000799778">
    <property type="component" value="Unassembled WGS sequence"/>
</dbReference>
<evidence type="ECO:0000256" key="9">
    <source>
        <dbReference type="SAM" id="Phobius"/>
    </source>
</evidence>
<evidence type="ECO:0000256" key="1">
    <source>
        <dbReference type="ARBA" id="ARBA00000966"/>
    </source>
</evidence>
<gene>
    <name evidence="11" type="ORF">BU24DRAFT_478455</name>
</gene>
<dbReference type="Gene3D" id="2.40.40.10">
    <property type="entry name" value="RlpA-like domain"/>
    <property type="match status" value="1"/>
</dbReference>
<organism evidence="11 12">
    <name type="scientific">Aaosphaeria arxii CBS 175.79</name>
    <dbReference type="NCBI Taxonomy" id="1450172"/>
    <lineage>
        <taxon>Eukaryota</taxon>
        <taxon>Fungi</taxon>
        <taxon>Dikarya</taxon>
        <taxon>Ascomycota</taxon>
        <taxon>Pezizomycotina</taxon>
        <taxon>Dothideomycetes</taxon>
        <taxon>Pleosporomycetidae</taxon>
        <taxon>Pleosporales</taxon>
        <taxon>Pleosporales incertae sedis</taxon>
        <taxon>Aaosphaeria</taxon>
    </lineage>
</organism>
<feature type="transmembrane region" description="Helical" evidence="9">
    <location>
        <begin position="252"/>
        <end position="272"/>
    </location>
</feature>
<dbReference type="InterPro" id="IPR052288">
    <property type="entry name" value="GH45_Enzymes"/>
</dbReference>
<name>A0A6A5XYI2_9PLEO</name>
<dbReference type="OrthoDB" id="10035502at2759"/>
<dbReference type="EC" id="3.2.1.4" evidence="3"/>
<evidence type="ECO:0000256" key="8">
    <source>
        <dbReference type="ARBA" id="ARBA00023326"/>
    </source>
</evidence>
<evidence type="ECO:0000313" key="12">
    <source>
        <dbReference type="Proteomes" id="UP000799778"/>
    </source>
</evidence>
<keyword evidence="9" id="KW-0812">Transmembrane</keyword>
<dbReference type="InterPro" id="IPR000334">
    <property type="entry name" value="Glyco_hydro_45"/>
</dbReference>
<accession>A0A6A5XYI2</accession>
<keyword evidence="6" id="KW-0119">Carbohydrate metabolism</keyword>
<evidence type="ECO:0000256" key="4">
    <source>
        <dbReference type="ARBA" id="ARBA00022801"/>
    </source>
</evidence>
<dbReference type="AlphaFoldDB" id="A0A6A5XYI2"/>
<keyword evidence="4 11" id="KW-0378">Hydrolase</keyword>
<dbReference type="PANTHER" id="PTHR39730:SF1">
    <property type="entry name" value="ENDOGLUCANASE 1"/>
    <property type="match status" value="1"/>
</dbReference>
<dbReference type="GeneID" id="54290429"/>
<keyword evidence="8" id="KW-0624">Polysaccharide degradation</keyword>
<reference evidence="11" key="1">
    <citation type="journal article" date="2020" name="Stud. Mycol.">
        <title>101 Dothideomycetes genomes: a test case for predicting lifestyles and emergence of pathogens.</title>
        <authorList>
            <person name="Haridas S."/>
            <person name="Albert R."/>
            <person name="Binder M."/>
            <person name="Bloem J."/>
            <person name="Labutti K."/>
            <person name="Salamov A."/>
            <person name="Andreopoulos B."/>
            <person name="Baker S."/>
            <person name="Barry K."/>
            <person name="Bills G."/>
            <person name="Bluhm B."/>
            <person name="Cannon C."/>
            <person name="Castanera R."/>
            <person name="Culley D."/>
            <person name="Daum C."/>
            <person name="Ezra D."/>
            <person name="Gonzalez J."/>
            <person name="Henrissat B."/>
            <person name="Kuo A."/>
            <person name="Liang C."/>
            <person name="Lipzen A."/>
            <person name="Lutzoni F."/>
            <person name="Magnuson J."/>
            <person name="Mondo S."/>
            <person name="Nolan M."/>
            <person name="Ohm R."/>
            <person name="Pangilinan J."/>
            <person name="Park H.-J."/>
            <person name="Ramirez L."/>
            <person name="Alfaro M."/>
            <person name="Sun H."/>
            <person name="Tritt A."/>
            <person name="Yoshinaga Y."/>
            <person name="Zwiers L.-H."/>
            <person name="Turgeon B."/>
            <person name="Goodwin S."/>
            <person name="Spatafora J."/>
            <person name="Crous P."/>
            <person name="Grigoriev I."/>
        </authorList>
    </citation>
    <scope>NUCLEOTIDE SEQUENCE</scope>
    <source>
        <strain evidence="11">CBS 175.79</strain>
    </source>
</reference>
<dbReference type="GO" id="GO:0008810">
    <property type="term" value="F:cellulase activity"/>
    <property type="evidence" value="ECO:0007669"/>
    <property type="project" value="UniProtKB-EC"/>
</dbReference>
<evidence type="ECO:0000259" key="10">
    <source>
        <dbReference type="Pfam" id="PF02015"/>
    </source>
</evidence>
<evidence type="ECO:0000256" key="5">
    <source>
        <dbReference type="ARBA" id="ARBA00023001"/>
    </source>
</evidence>
<evidence type="ECO:0000313" key="11">
    <source>
        <dbReference type="EMBL" id="KAF2017334.1"/>
    </source>
</evidence>
<protein>
    <recommendedName>
        <fullName evidence="3">cellulase</fullName>
        <ecNumber evidence="3">3.2.1.4</ecNumber>
    </recommendedName>
</protein>
<keyword evidence="5" id="KW-0136">Cellulose degradation</keyword>
<evidence type="ECO:0000256" key="2">
    <source>
        <dbReference type="ARBA" id="ARBA00007793"/>
    </source>
</evidence>
<keyword evidence="12" id="KW-1185">Reference proteome</keyword>
<dbReference type="InterPro" id="IPR036908">
    <property type="entry name" value="RlpA-like_sf"/>
</dbReference>
<dbReference type="Pfam" id="PF02015">
    <property type="entry name" value="Glyco_hydro_45"/>
    <property type="match status" value="1"/>
</dbReference>
<sequence>MAGYTNGGTVEMTKRNLKSKYTVGNLNITGEAVTTRFWDCCKPSCGWDGKADFLAPVQTCNKDDKPTSKKAGTGCNGGDGYLCSDQHPWAVNDTFSYGFAGVFLKNHPETEAFWCCSCYRLTFNDDNLRNKSMIVQASNTAFDVTSDNRFSLAMPGGNTTSMDGCTRQYELDPQVFGVTGSGVSKAEDCENLPESLRDSCRWRFDWFKDVYNPNVSFERVVCPKELTDITGCVRKDDQTLAAGSTAPSLAPIVLPASSVVAFLAAIVAGLLVV</sequence>
<keyword evidence="9" id="KW-1133">Transmembrane helix</keyword>
<comment type="catalytic activity">
    <reaction evidence="1">
        <text>Endohydrolysis of (1-&gt;4)-beta-D-glucosidic linkages in cellulose, lichenin and cereal beta-D-glucans.</text>
        <dbReference type="EC" id="3.2.1.4"/>
    </reaction>
</comment>
<feature type="domain" description="Glycosyl hydrolases family 45 active site" evidence="10">
    <location>
        <begin position="33"/>
        <end position="232"/>
    </location>
</feature>
<comment type="similarity">
    <text evidence="2">Belongs to the glycosyl hydrolase 45 (cellulase K) family.</text>
</comment>
<dbReference type="PANTHER" id="PTHR39730">
    <property type="entry name" value="ENDOGLUCANASE 1"/>
    <property type="match status" value="1"/>
</dbReference>
<keyword evidence="9" id="KW-0472">Membrane</keyword>
<evidence type="ECO:0000256" key="7">
    <source>
        <dbReference type="ARBA" id="ARBA00023295"/>
    </source>
</evidence>
<evidence type="ECO:0000256" key="3">
    <source>
        <dbReference type="ARBA" id="ARBA00012601"/>
    </source>
</evidence>
<proteinExistence type="inferred from homology"/>
<dbReference type="GO" id="GO:0030245">
    <property type="term" value="P:cellulose catabolic process"/>
    <property type="evidence" value="ECO:0007669"/>
    <property type="project" value="UniProtKB-KW"/>
</dbReference>
<keyword evidence="7" id="KW-0326">Glycosidase</keyword>
<dbReference type="RefSeq" id="XP_033385673.1">
    <property type="nucleotide sequence ID" value="XM_033533032.1"/>
</dbReference>
<evidence type="ECO:0000256" key="6">
    <source>
        <dbReference type="ARBA" id="ARBA00023277"/>
    </source>
</evidence>
<dbReference type="EMBL" id="ML978068">
    <property type="protein sequence ID" value="KAF2017334.1"/>
    <property type="molecule type" value="Genomic_DNA"/>
</dbReference>
<dbReference type="SUPFAM" id="SSF50685">
    <property type="entry name" value="Barwin-like endoglucanases"/>
    <property type="match status" value="1"/>
</dbReference>